<protein>
    <submittedName>
        <fullName evidence="1">Uncharacterized protein</fullName>
    </submittedName>
</protein>
<accession>A0ABD1YAR4</accession>
<dbReference type="Proteomes" id="UP001605036">
    <property type="component" value="Unassembled WGS sequence"/>
</dbReference>
<gene>
    <name evidence="1" type="ORF">R1flu_002997</name>
</gene>
<reference evidence="1 2" key="1">
    <citation type="submission" date="2024-09" db="EMBL/GenBank/DDBJ databases">
        <title>Chromosome-scale assembly of Riccia fluitans.</title>
        <authorList>
            <person name="Paukszto L."/>
            <person name="Sawicki J."/>
            <person name="Karawczyk K."/>
            <person name="Piernik-Szablinska J."/>
            <person name="Szczecinska M."/>
            <person name="Mazdziarz M."/>
        </authorList>
    </citation>
    <scope>NUCLEOTIDE SEQUENCE [LARGE SCALE GENOMIC DNA]</scope>
    <source>
        <strain evidence="1">Rf_01</strain>
        <tissue evidence="1">Aerial parts of the thallus</tissue>
    </source>
</reference>
<evidence type="ECO:0000313" key="1">
    <source>
        <dbReference type="EMBL" id="KAL2622792.1"/>
    </source>
</evidence>
<dbReference type="AlphaFoldDB" id="A0ABD1YAR4"/>
<dbReference type="EMBL" id="JBHFFA010000006">
    <property type="protein sequence ID" value="KAL2622792.1"/>
    <property type="molecule type" value="Genomic_DNA"/>
</dbReference>
<organism evidence="1 2">
    <name type="scientific">Riccia fluitans</name>
    <dbReference type="NCBI Taxonomy" id="41844"/>
    <lineage>
        <taxon>Eukaryota</taxon>
        <taxon>Viridiplantae</taxon>
        <taxon>Streptophyta</taxon>
        <taxon>Embryophyta</taxon>
        <taxon>Marchantiophyta</taxon>
        <taxon>Marchantiopsida</taxon>
        <taxon>Marchantiidae</taxon>
        <taxon>Marchantiales</taxon>
        <taxon>Ricciaceae</taxon>
        <taxon>Riccia</taxon>
    </lineage>
</organism>
<name>A0ABD1YAR4_9MARC</name>
<comment type="caution">
    <text evidence="1">The sequence shown here is derived from an EMBL/GenBank/DDBJ whole genome shotgun (WGS) entry which is preliminary data.</text>
</comment>
<keyword evidence="2" id="KW-1185">Reference proteome</keyword>
<sequence>MIVTSRLSTFKGKGRTKGVGKSPRHFFRGHAIHATDLLKPKEFMKLTKSFEIRGGQKAFEVAVTQA</sequence>
<evidence type="ECO:0000313" key="2">
    <source>
        <dbReference type="Proteomes" id="UP001605036"/>
    </source>
</evidence>
<proteinExistence type="predicted"/>